<name>A0AAW0AWE2_9AGAR</name>
<evidence type="ECO:0000313" key="3">
    <source>
        <dbReference type="Proteomes" id="UP001383192"/>
    </source>
</evidence>
<dbReference type="EMBL" id="JAYKXP010000253">
    <property type="protein sequence ID" value="KAK7017500.1"/>
    <property type="molecule type" value="Genomic_DNA"/>
</dbReference>
<dbReference type="AlphaFoldDB" id="A0AAW0AWE2"/>
<evidence type="ECO:0000313" key="2">
    <source>
        <dbReference type="EMBL" id="KAK7017500.1"/>
    </source>
</evidence>
<reference evidence="2 3" key="1">
    <citation type="submission" date="2024-01" db="EMBL/GenBank/DDBJ databases">
        <title>A draft genome for a cacao thread blight-causing isolate of Paramarasmius palmivorus.</title>
        <authorList>
            <person name="Baruah I.K."/>
            <person name="Bukari Y."/>
            <person name="Amoako-Attah I."/>
            <person name="Meinhardt L.W."/>
            <person name="Bailey B.A."/>
            <person name="Cohen S.P."/>
        </authorList>
    </citation>
    <scope>NUCLEOTIDE SEQUENCE [LARGE SCALE GENOMIC DNA]</scope>
    <source>
        <strain evidence="2 3">GH-12</strain>
    </source>
</reference>
<comment type="caution">
    <text evidence="2">The sequence shown here is derived from an EMBL/GenBank/DDBJ whole genome shotgun (WGS) entry which is preliminary data.</text>
</comment>
<gene>
    <name evidence="2" type="ORF">VNI00_018629</name>
</gene>
<proteinExistence type="predicted"/>
<organism evidence="2 3">
    <name type="scientific">Paramarasmius palmivorus</name>
    <dbReference type="NCBI Taxonomy" id="297713"/>
    <lineage>
        <taxon>Eukaryota</taxon>
        <taxon>Fungi</taxon>
        <taxon>Dikarya</taxon>
        <taxon>Basidiomycota</taxon>
        <taxon>Agaricomycotina</taxon>
        <taxon>Agaricomycetes</taxon>
        <taxon>Agaricomycetidae</taxon>
        <taxon>Agaricales</taxon>
        <taxon>Marasmiineae</taxon>
        <taxon>Marasmiaceae</taxon>
        <taxon>Paramarasmius</taxon>
    </lineage>
</organism>
<feature type="compositionally biased region" description="Acidic residues" evidence="1">
    <location>
        <begin position="110"/>
        <end position="122"/>
    </location>
</feature>
<accession>A0AAW0AWE2</accession>
<protein>
    <submittedName>
        <fullName evidence="2">Uncharacterized protein</fullName>
    </submittedName>
</protein>
<sequence length="122" mass="13624">MFVEGDWAKKLDKHAELVLSVQTEVTGFRVRSIEAVEDEGTGILRYIADCVMSNGIDDQIRDVLRDIDHTSEPDSLDAPSPMVQENDGDKETGEIKKLTKLESPESPPDMADEEDEEAMDEN</sequence>
<keyword evidence="3" id="KW-1185">Reference proteome</keyword>
<feature type="region of interest" description="Disordered" evidence="1">
    <location>
        <begin position="69"/>
        <end position="122"/>
    </location>
</feature>
<evidence type="ECO:0000256" key="1">
    <source>
        <dbReference type="SAM" id="MobiDB-lite"/>
    </source>
</evidence>
<feature type="compositionally biased region" description="Basic and acidic residues" evidence="1">
    <location>
        <begin position="87"/>
        <end position="103"/>
    </location>
</feature>
<dbReference type="Proteomes" id="UP001383192">
    <property type="component" value="Unassembled WGS sequence"/>
</dbReference>